<dbReference type="Gene3D" id="3.40.50.720">
    <property type="entry name" value="NAD(P)-binding Rossmann-like Domain"/>
    <property type="match status" value="1"/>
</dbReference>
<accession>A0ABY3LRX5</accession>
<protein>
    <submittedName>
        <fullName evidence="3">NAD(P)-dependent oxidoreductase</fullName>
    </submittedName>
</protein>
<evidence type="ECO:0000313" key="3">
    <source>
        <dbReference type="EMBL" id="TYB51272.1"/>
    </source>
</evidence>
<keyword evidence="4" id="KW-1185">Reference proteome</keyword>
<dbReference type="SUPFAM" id="SSF51735">
    <property type="entry name" value="NAD(P)-binding Rossmann-fold domains"/>
    <property type="match status" value="1"/>
</dbReference>
<dbReference type="InterPro" id="IPR036291">
    <property type="entry name" value="NAD(P)-bd_dom_sf"/>
</dbReference>
<sequence>MAVLAARLRADLGVRLTLLDRSPLTADSGVRVVQADVRDRETLREALSEGFDVVVHGAALTHVPSWERTRPADYVDVNVMGTSAVLDAVLASAQPPRPVRRAAADRRGPRGARARAGRPPGRRRPGARSRSGRAPRQGRGERRLPGPADAVLAAPALPGAGVVLLRLGVAQPRDVPAREHASPAVTAGRPKPDQSRIRASRARRR</sequence>
<dbReference type="Pfam" id="PF01370">
    <property type="entry name" value="Epimerase"/>
    <property type="match status" value="1"/>
</dbReference>
<dbReference type="Proteomes" id="UP000322810">
    <property type="component" value="Unassembled WGS sequence"/>
</dbReference>
<proteinExistence type="predicted"/>
<feature type="compositionally biased region" description="Basic residues" evidence="1">
    <location>
        <begin position="109"/>
        <end position="133"/>
    </location>
</feature>
<dbReference type="EMBL" id="VSEX01000056">
    <property type="protein sequence ID" value="TYB51272.1"/>
    <property type="molecule type" value="Genomic_DNA"/>
</dbReference>
<evidence type="ECO:0000259" key="2">
    <source>
        <dbReference type="Pfam" id="PF01370"/>
    </source>
</evidence>
<name>A0ABY3LRX5_9ACTN</name>
<dbReference type="InterPro" id="IPR001509">
    <property type="entry name" value="Epimerase_deHydtase"/>
</dbReference>
<gene>
    <name evidence="3" type="ORF">FXF59_26720</name>
</gene>
<feature type="region of interest" description="Disordered" evidence="1">
    <location>
        <begin position="95"/>
        <end position="147"/>
    </location>
</feature>
<organism evidence="3 4">
    <name type="scientific">Microbispora tritici</name>
    <dbReference type="NCBI Taxonomy" id="2604471"/>
    <lineage>
        <taxon>Bacteria</taxon>
        <taxon>Bacillati</taxon>
        <taxon>Actinomycetota</taxon>
        <taxon>Actinomycetes</taxon>
        <taxon>Streptosporangiales</taxon>
        <taxon>Streptosporangiaceae</taxon>
        <taxon>Microbispora</taxon>
    </lineage>
</organism>
<feature type="region of interest" description="Disordered" evidence="1">
    <location>
        <begin position="173"/>
        <end position="205"/>
    </location>
</feature>
<evidence type="ECO:0000313" key="4">
    <source>
        <dbReference type="Proteomes" id="UP000322810"/>
    </source>
</evidence>
<comment type="caution">
    <text evidence="3">The sequence shown here is derived from an EMBL/GenBank/DDBJ whole genome shotgun (WGS) entry which is preliminary data.</text>
</comment>
<reference evidence="3 4" key="1">
    <citation type="submission" date="2019-08" db="EMBL/GenBank/DDBJ databases">
        <title>Microbispora tritici sp. nov., a novel actinomycete isolated from a root of wheat (Triticum aestivum L.).</title>
        <authorList>
            <person name="Klykleung N."/>
            <person name="Tanasupawat S."/>
        </authorList>
    </citation>
    <scope>NUCLEOTIDE SEQUENCE [LARGE SCALE GENOMIC DNA]</scope>
    <source>
        <strain evidence="3 4">MT50</strain>
    </source>
</reference>
<feature type="domain" description="NAD-dependent epimerase/dehydratase" evidence="2">
    <location>
        <begin position="11"/>
        <end position="92"/>
    </location>
</feature>
<evidence type="ECO:0000256" key="1">
    <source>
        <dbReference type="SAM" id="MobiDB-lite"/>
    </source>
</evidence>